<dbReference type="RefSeq" id="WP_127611247.1">
    <property type="nucleotide sequence ID" value="NZ_RXOL01000001.1"/>
</dbReference>
<comment type="caution">
    <text evidence="10">Lacks conserved residue(s) required for the propagation of feature annotation.</text>
</comment>
<dbReference type="GO" id="GO:0000049">
    <property type="term" value="F:tRNA binding"/>
    <property type="evidence" value="ECO:0007669"/>
    <property type="project" value="InterPro"/>
</dbReference>
<dbReference type="InterPro" id="IPR045462">
    <property type="entry name" value="aa-tRNA-synth_I_cd-bd"/>
</dbReference>
<dbReference type="GO" id="GO:0006424">
    <property type="term" value="P:glutamyl-tRNA aminoacylation"/>
    <property type="evidence" value="ECO:0007669"/>
    <property type="project" value="UniProtKB-UniRule"/>
</dbReference>
<keyword evidence="5 10" id="KW-0436">Ligase</keyword>
<dbReference type="InterPro" id="IPR008925">
    <property type="entry name" value="aa_tRNA-synth_I_cd-bd_sf"/>
</dbReference>
<dbReference type="SUPFAM" id="SSF52374">
    <property type="entry name" value="Nucleotidylyl transferase"/>
    <property type="match status" value="1"/>
</dbReference>
<dbReference type="Gene3D" id="3.40.50.620">
    <property type="entry name" value="HUPs"/>
    <property type="match status" value="1"/>
</dbReference>
<dbReference type="PANTHER" id="PTHR43311:SF2">
    <property type="entry name" value="GLUTAMATE--TRNA LIGASE, MITOCHONDRIAL-RELATED"/>
    <property type="match status" value="1"/>
</dbReference>
<accession>A0A437H0B9</accession>
<evidence type="ECO:0000256" key="9">
    <source>
        <dbReference type="ARBA" id="ARBA00023146"/>
    </source>
</evidence>
<feature type="region of interest" description="Disordered" evidence="11">
    <location>
        <begin position="128"/>
        <end position="149"/>
    </location>
</feature>
<feature type="short sequence motif" description="'KMSKS' region" evidence="10">
    <location>
        <begin position="259"/>
        <end position="263"/>
    </location>
</feature>
<dbReference type="InterPro" id="IPR033910">
    <property type="entry name" value="GluRS_core"/>
</dbReference>
<evidence type="ECO:0000256" key="2">
    <source>
        <dbReference type="ARBA" id="ARBA00007894"/>
    </source>
</evidence>
<keyword evidence="8 10" id="KW-0648">Protein biosynthesis</keyword>
<gene>
    <name evidence="10" type="primary">gltX</name>
    <name evidence="14" type="ORF">EKN06_02290</name>
</gene>
<reference evidence="14 15" key="1">
    <citation type="submission" date="2018-12" db="EMBL/GenBank/DDBJ databases">
        <title>Croceicoccus ponticola sp. nov., a lipolytic bacterium isolated from seawater.</title>
        <authorList>
            <person name="Yoon J.-H."/>
        </authorList>
    </citation>
    <scope>NUCLEOTIDE SEQUENCE [LARGE SCALE GENOMIC DNA]</scope>
    <source>
        <strain evidence="14 15">GM-16</strain>
    </source>
</reference>
<evidence type="ECO:0000256" key="11">
    <source>
        <dbReference type="SAM" id="MobiDB-lite"/>
    </source>
</evidence>
<organism evidence="14 15">
    <name type="scientific">Croceicoccus ponticola</name>
    <dbReference type="NCBI Taxonomy" id="2217664"/>
    <lineage>
        <taxon>Bacteria</taxon>
        <taxon>Pseudomonadati</taxon>
        <taxon>Pseudomonadota</taxon>
        <taxon>Alphaproteobacteria</taxon>
        <taxon>Sphingomonadales</taxon>
        <taxon>Erythrobacteraceae</taxon>
        <taxon>Croceicoccus</taxon>
    </lineage>
</organism>
<dbReference type="PANTHER" id="PTHR43311">
    <property type="entry name" value="GLUTAMATE--TRNA LIGASE"/>
    <property type="match status" value="1"/>
</dbReference>
<evidence type="ECO:0000256" key="3">
    <source>
        <dbReference type="ARBA" id="ARBA00011245"/>
    </source>
</evidence>
<evidence type="ECO:0000256" key="5">
    <source>
        <dbReference type="ARBA" id="ARBA00022598"/>
    </source>
</evidence>
<dbReference type="PRINTS" id="PR00987">
    <property type="entry name" value="TRNASYNTHGLU"/>
</dbReference>
<dbReference type="InterPro" id="IPR020058">
    <property type="entry name" value="Glu/Gln-tRNA-synth_Ib_cat-dom"/>
</dbReference>
<dbReference type="InterPro" id="IPR020751">
    <property type="entry name" value="aa-tRNA-synth_I_codon-bd_sub2"/>
</dbReference>
<keyword evidence="9 10" id="KW-0030">Aminoacyl-tRNA synthetase</keyword>
<keyword evidence="6 10" id="KW-0547">Nucleotide-binding</keyword>
<dbReference type="CDD" id="cd00808">
    <property type="entry name" value="GluRS_core"/>
    <property type="match status" value="1"/>
</dbReference>
<comment type="function">
    <text evidence="10">Catalyzes the attachment of glutamate to tRNA(Glu) in a two-step reaction: glutamate is first activated by ATP to form Glu-AMP and then transferred to the acceptor end of tRNA(Glu).</text>
</comment>
<dbReference type="AlphaFoldDB" id="A0A437H0B9"/>
<dbReference type="InterPro" id="IPR004527">
    <property type="entry name" value="Glu-tRNA-ligase_bac/mito"/>
</dbReference>
<dbReference type="Proteomes" id="UP000283003">
    <property type="component" value="Unassembled WGS sequence"/>
</dbReference>
<evidence type="ECO:0000256" key="7">
    <source>
        <dbReference type="ARBA" id="ARBA00022840"/>
    </source>
</evidence>
<dbReference type="PROSITE" id="PS00178">
    <property type="entry name" value="AA_TRNA_LIGASE_I"/>
    <property type="match status" value="1"/>
</dbReference>
<dbReference type="SUPFAM" id="SSF48163">
    <property type="entry name" value="An anticodon-binding domain of class I aminoacyl-tRNA synthetases"/>
    <property type="match status" value="1"/>
</dbReference>
<dbReference type="HAMAP" id="MF_00022">
    <property type="entry name" value="Glu_tRNA_synth_type1"/>
    <property type="match status" value="1"/>
</dbReference>
<evidence type="ECO:0000256" key="4">
    <source>
        <dbReference type="ARBA" id="ARBA00022490"/>
    </source>
</evidence>
<dbReference type="Pfam" id="PF19269">
    <property type="entry name" value="Anticodon_2"/>
    <property type="match status" value="1"/>
</dbReference>
<dbReference type="OrthoDB" id="9807503at2"/>
<feature type="compositionally biased region" description="Basic and acidic residues" evidence="11">
    <location>
        <begin position="128"/>
        <end position="147"/>
    </location>
</feature>
<dbReference type="FunFam" id="3.40.50.620:FF:000007">
    <property type="entry name" value="Glutamate--tRNA ligase"/>
    <property type="match status" value="1"/>
</dbReference>
<feature type="binding site" evidence="10">
    <location>
        <position position="262"/>
    </location>
    <ligand>
        <name>ATP</name>
        <dbReference type="ChEBI" id="CHEBI:30616"/>
    </ligand>
</feature>
<comment type="subunit">
    <text evidence="3 10">Monomer.</text>
</comment>
<protein>
    <recommendedName>
        <fullName evidence="10">Glutamate--tRNA ligase</fullName>
        <ecNumber evidence="10">6.1.1.17</ecNumber>
    </recommendedName>
    <alternativeName>
        <fullName evidence="10">Glutamyl-tRNA synthetase</fullName>
        <shortName evidence="10">GluRS</shortName>
    </alternativeName>
</protein>
<evidence type="ECO:0000313" key="15">
    <source>
        <dbReference type="Proteomes" id="UP000283003"/>
    </source>
</evidence>
<dbReference type="GO" id="GO:0004818">
    <property type="term" value="F:glutamate-tRNA ligase activity"/>
    <property type="evidence" value="ECO:0007669"/>
    <property type="project" value="UniProtKB-UniRule"/>
</dbReference>
<comment type="subcellular location">
    <subcellularLocation>
        <location evidence="1 10">Cytoplasm</location>
    </subcellularLocation>
</comment>
<evidence type="ECO:0000259" key="13">
    <source>
        <dbReference type="Pfam" id="PF19269"/>
    </source>
</evidence>
<dbReference type="InterPro" id="IPR000924">
    <property type="entry name" value="Glu/Gln-tRNA-synth"/>
</dbReference>
<dbReference type="InterPro" id="IPR049940">
    <property type="entry name" value="GluQ/Sye"/>
</dbReference>
<feature type="domain" description="Glutamyl/glutaminyl-tRNA synthetase class Ib catalytic" evidence="12">
    <location>
        <begin position="19"/>
        <end position="327"/>
    </location>
</feature>
<proteinExistence type="inferred from homology"/>
<dbReference type="InterPro" id="IPR001412">
    <property type="entry name" value="aa-tRNA-synth_I_CS"/>
</dbReference>
<dbReference type="GO" id="GO:0008270">
    <property type="term" value="F:zinc ion binding"/>
    <property type="evidence" value="ECO:0007669"/>
    <property type="project" value="InterPro"/>
</dbReference>
<keyword evidence="15" id="KW-1185">Reference proteome</keyword>
<dbReference type="Gene3D" id="1.10.10.350">
    <property type="match status" value="1"/>
</dbReference>
<dbReference type="InterPro" id="IPR014729">
    <property type="entry name" value="Rossmann-like_a/b/a_fold"/>
</dbReference>
<dbReference type="EC" id="6.1.1.17" evidence="10"/>
<dbReference type="GO" id="GO:0005829">
    <property type="term" value="C:cytosol"/>
    <property type="evidence" value="ECO:0007669"/>
    <property type="project" value="TreeGrafter"/>
</dbReference>
<evidence type="ECO:0000313" key="14">
    <source>
        <dbReference type="EMBL" id="RVQ69061.1"/>
    </source>
</evidence>
<comment type="catalytic activity">
    <reaction evidence="10">
        <text>tRNA(Glu) + L-glutamate + ATP = L-glutamyl-tRNA(Glu) + AMP + diphosphate</text>
        <dbReference type="Rhea" id="RHEA:23540"/>
        <dbReference type="Rhea" id="RHEA-COMP:9663"/>
        <dbReference type="Rhea" id="RHEA-COMP:9680"/>
        <dbReference type="ChEBI" id="CHEBI:29985"/>
        <dbReference type="ChEBI" id="CHEBI:30616"/>
        <dbReference type="ChEBI" id="CHEBI:33019"/>
        <dbReference type="ChEBI" id="CHEBI:78442"/>
        <dbReference type="ChEBI" id="CHEBI:78520"/>
        <dbReference type="ChEBI" id="CHEBI:456215"/>
        <dbReference type="EC" id="6.1.1.17"/>
    </reaction>
</comment>
<evidence type="ECO:0000259" key="12">
    <source>
        <dbReference type="Pfam" id="PF00749"/>
    </source>
</evidence>
<dbReference type="Pfam" id="PF00749">
    <property type="entry name" value="tRNA-synt_1c"/>
    <property type="match status" value="1"/>
</dbReference>
<evidence type="ECO:0000256" key="1">
    <source>
        <dbReference type="ARBA" id="ARBA00004496"/>
    </source>
</evidence>
<evidence type="ECO:0000256" key="6">
    <source>
        <dbReference type="ARBA" id="ARBA00022741"/>
    </source>
</evidence>
<feature type="domain" description="Aminoacyl-tRNA synthetase class I anticodon-binding" evidence="13">
    <location>
        <begin position="350"/>
        <end position="485"/>
    </location>
</feature>
<sequence length="500" mass="54339">MASGSATVGNGANGAGRLVVTRFAPSPTGFLHIGGARTALFNWLFARHHGGKALLRIEDTDRARSTEAAIDAILDGLNWLGLDYDEPPVFQSQRAERHAAVAYELLSAGHAYKCFATSDELDAMRAEQREKKQPMRYDGRWRDRDPAEAPEGAPYVIRLKTPVEGETVIDDAVQGTVRVKNVEIDDYILLRSDGTPTYMLAVVVDDHDMGVTHVIRGDDHLNNAFRQLPIYRAMEAIEGGWEQPVYAHIPLIHGADGAKLSKRHGAMGVDAYRDELGLLPEAVNNYLLRLGWGHGDQEIFTREEAIALFDLSAVGKSPSRFDFKKLANMNGLYMREADDARLAGLAAPRIAALEPGFDATRDIALLTDAMPSLKARAKNLDELAAGALFLFRNRPLPMDEKAMSLLDEGARSLLADILRELDAYDDWSSGSLEEHLKTMAEARGLGLGKLAQPLRAALTGQATSPGIFDVLVLLGRDESLARIAAQAEAAAAEGGTPAKP</sequence>
<keyword evidence="7 10" id="KW-0067">ATP-binding</keyword>
<dbReference type="EMBL" id="RXOL01000001">
    <property type="protein sequence ID" value="RVQ69061.1"/>
    <property type="molecule type" value="Genomic_DNA"/>
</dbReference>
<keyword evidence="4 10" id="KW-0963">Cytoplasm</keyword>
<dbReference type="NCBIfam" id="TIGR00464">
    <property type="entry name" value="gltX_bact"/>
    <property type="match status" value="1"/>
</dbReference>
<evidence type="ECO:0000256" key="8">
    <source>
        <dbReference type="ARBA" id="ARBA00022917"/>
    </source>
</evidence>
<comment type="similarity">
    <text evidence="2 10">Belongs to the class-I aminoacyl-tRNA synthetase family. Glutamate--tRNA ligase type 1 subfamily.</text>
</comment>
<comment type="caution">
    <text evidence="14">The sequence shown here is derived from an EMBL/GenBank/DDBJ whole genome shotgun (WGS) entry which is preliminary data.</text>
</comment>
<name>A0A437H0B9_9SPHN</name>
<dbReference type="GO" id="GO:0005524">
    <property type="term" value="F:ATP binding"/>
    <property type="evidence" value="ECO:0007669"/>
    <property type="project" value="UniProtKB-UniRule"/>
</dbReference>
<evidence type="ECO:0000256" key="10">
    <source>
        <dbReference type="HAMAP-Rule" id="MF_00022"/>
    </source>
</evidence>
<feature type="short sequence motif" description="'HIGH' region" evidence="10">
    <location>
        <begin position="25"/>
        <end position="35"/>
    </location>
</feature>